<name>A0A835ZA11_9STRA</name>
<gene>
    <name evidence="2" type="ORF">JKP88DRAFT_232810</name>
</gene>
<keyword evidence="3" id="KW-1185">Reference proteome</keyword>
<evidence type="ECO:0000313" key="3">
    <source>
        <dbReference type="Proteomes" id="UP000664859"/>
    </source>
</evidence>
<reference evidence="2" key="1">
    <citation type="submission" date="2021-02" db="EMBL/GenBank/DDBJ databases">
        <title>First Annotated Genome of the Yellow-green Alga Tribonema minus.</title>
        <authorList>
            <person name="Mahan K.M."/>
        </authorList>
    </citation>
    <scope>NUCLEOTIDE SEQUENCE</scope>
    <source>
        <strain evidence="2">UTEX B ZZ1240</strain>
    </source>
</reference>
<dbReference type="OrthoDB" id="203202at2759"/>
<evidence type="ECO:0000313" key="2">
    <source>
        <dbReference type="EMBL" id="KAG5189951.1"/>
    </source>
</evidence>
<feature type="compositionally biased region" description="Basic and acidic residues" evidence="1">
    <location>
        <begin position="1"/>
        <end position="25"/>
    </location>
</feature>
<comment type="caution">
    <text evidence="2">The sequence shown here is derived from an EMBL/GenBank/DDBJ whole genome shotgun (WGS) entry which is preliminary data.</text>
</comment>
<feature type="region of interest" description="Disordered" evidence="1">
    <location>
        <begin position="1"/>
        <end position="26"/>
    </location>
</feature>
<evidence type="ECO:0000256" key="1">
    <source>
        <dbReference type="SAM" id="MobiDB-lite"/>
    </source>
</evidence>
<dbReference type="AlphaFoldDB" id="A0A835ZA11"/>
<proteinExistence type="predicted"/>
<protein>
    <submittedName>
        <fullName evidence="2">Uncharacterized protein</fullName>
    </submittedName>
</protein>
<organism evidence="2 3">
    <name type="scientific">Tribonema minus</name>
    <dbReference type="NCBI Taxonomy" id="303371"/>
    <lineage>
        <taxon>Eukaryota</taxon>
        <taxon>Sar</taxon>
        <taxon>Stramenopiles</taxon>
        <taxon>Ochrophyta</taxon>
        <taxon>PX clade</taxon>
        <taxon>Xanthophyceae</taxon>
        <taxon>Tribonematales</taxon>
        <taxon>Tribonemataceae</taxon>
        <taxon>Tribonema</taxon>
    </lineage>
</organism>
<dbReference type="Proteomes" id="UP000664859">
    <property type="component" value="Unassembled WGS sequence"/>
</dbReference>
<dbReference type="EMBL" id="JAFCMP010000042">
    <property type="protein sequence ID" value="KAG5189951.1"/>
    <property type="molecule type" value="Genomic_DNA"/>
</dbReference>
<accession>A0A835ZA11</accession>
<sequence length="161" mass="17142">MPRGESKWDGEEKGGEEKGGEEKGDGAAVEIELTSLDVSPNNCPVAEGLDLKMGFTLSAPLQHAVWSVKFVVDSVNARHVIELGNTEPENLSAGPSRVHFSVPSIDVTGVKPCTLANMGLMVASLTGRQGGGRVDVVDVNMVVQVEKRGQELVRCIYSPLE</sequence>